<dbReference type="AlphaFoldDB" id="A0A6J7JQQ1"/>
<proteinExistence type="predicted"/>
<gene>
    <name evidence="1" type="ORF">UFOPK3772_01173</name>
</gene>
<sequence length="54" mass="5778">MTPSGLRWFPNTIGVAPTPSLWNRATVSPKRLRASPLGMTSKNSVAIVLTITLA</sequence>
<accession>A0A6J7JQQ1</accession>
<reference evidence="1" key="1">
    <citation type="submission" date="2020-05" db="EMBL/GenBank/DDBJ databases">
        <authorList>
            <person name="Chiriac C."/>
            <person name="Salcher M."/>
            <person name="Ghai R."/>
            <person name="Kavagutti S V."/>
        </authorList>
    </citation>
    <scope>NUCLEOTIDE SEQUENCE</scope>
</reference>
<evidence type="ECO:0000313" key="1">
    <source>
        <dbReference type="EMBL" id="CAB4944989.1"/>
    </source>
</evidence>
<organism evidence="1">
    <name type="scientific">freshwater metagenome</name>
    <dbReference type="NCBI Taxonomy" id="449393"/>
    <lineage>
        <taxon>unclassified sequences</taxon>
        <taxon>metagenomes</taxon>
        <taxon>ecological metagenomes</taxon>
    </lineage>
</organism>
<protein>
    <submittedName>
        <fullName evidence="1">Unannotated protein</fullName>
    </submittedName>
</protein>
<name>A0A6J7JQQ1_9ZZZZ</name>
<dbReference type="EMBL" id="CAFBNE010000029">
    <property type="protein sequence ID" value="CAB4944989.1"/>
    <property type="molecule type" value="Genomic_DNA"/>
</dbReference>